<sequence>VFNDEDADGCSDVDETITYTFTVTNEGNVSLSDIVVTDPLIAGITFVDGDTDGDGELDVTETWTYTADYAITQDDIDAGQVTNQATVAGTDTNDNPLSDLSDDTSVLEDNPTVSPLCQSPAIAILKVGVFNDEDADGCSDVDETITYTFTVTNEGNVSLSDIVVTDPLIAGITFVDGDTDGDGELDVTETWTYTADYAITQDDIDAGQVTNQATVAGTDTNDNPLSDLSDDTSVLEDDPTVTGVCQDAAIAIIKVGVLNDEDADGCSDVDETITYTFTVTNEGNVSLSDIVVTDPLIAGITFVDGDTDGDGELDVTETWTYTADYAITQDDIDAGQVTNQATVAGTDTNDNPVSDLSDDDSVLENDPTITEICQGDPNDAIAIIKVGVFNDEDADGCSDVDETITYTFTVTNEGNVSLSDIVVTDPLIAGITFVDGDTDGDGELDVTETWTYTADYAITQDDIDAGQVTNQATVAGTDTNDNPVSDLSDDTSVLEDDPTVTGVCQDAAIAIIKVGVFNDEDADGCSDVDETITYTFTVTNEGNVSLSDIVVTDPLIAGITFVDGDTDGDGELDVTETWTYTADYAITQDDIDAGQVTNQATVAGTDTNDNPVSDLSDDTSVLEDDPTVTGVCQDAAIAIIKVGVFNDEDADGCSDVGETITYTFTVTNEGNVSLSDIVVTDPLIAGITFVDGDTDGDGELDVDETWTYTAEYTITQDDIDAGAVLNQATVEGTDTNGDIVSDLSDDDSTVEDDITTTELCQGASIALIKTGIFNDENGDGIAQVGETISYTFTVINNGNVTVTNIVITDPLTGLVLNGGPIASLEPGEVDNTTYTGEYTITQADIDAGEVVNQALATGQDPNGDDVSDDSDDDSPIEDDTTITILPQGSSISLIKTGVLNDENGDGFAQVGETITYTFIVTNTGNVTVTNITIDDPLPGLELNGGPIAELQPGEVDSTTFTGVYVITEEDLLNGEVVNQAIATGQDPNGDDVIDISDDDTNLEDDETVTTLPQGSLELEKTGAIVDLNGDEFTQEGELIQYTFKVTNTGNVPLFNITIDDPLVTVEGGPIDLLPGEMDSTTFTATYILTEEDIDALIVINQATVTGEDEDGNVVTDLSDDPTEIADVDVEGDGDPDDPTVTIITGVLNEEDVEVFNGVTPDGDNSNDIFIIRGIDRFPDNTVQIFNRWGVEVYFREGYLNDTDAFDGTSQARATLNKGKELPVGTYYYILRFVNDDGETRQQAGYLYLNR</sequence>
<dbReference type="SMART" id="SM00710">
    <property type="entry name" value="PbH1"/>
    <property type="match status" value="8"/>
</dbReference>
<feature type="non-terminal residue" evidence="3">
    <location>
        <position position="1"/>
    </location>
</feature>
<dbReference type="RefSeq" id="WP_143337251.1">
    <property type="nucleotide sequence ID" value="NZ_FZNY01000019.1"/>
</dbReference>
<feature type="domain" description="DUF7507" evidence="2">
    <location>
        <begin position="6"/>
        <end position="99"/>
    </location>
</feature>
<feature type="region of interest" description="Disordered" evidence="1">
    <location>
        <begin position="856"/>
        <end position="879"/>
    </location>
</feature>
<feature type="domain" description="DUF7507" evidence="2">
    <location>
        <begin position="250"/>
        <end position="355"/>
    </location>
</feature>
<dbReference type="OrthoDB" id="599464at2"/>
<feature type="domain" description="DUF7507" evidence="2">
    <location>
        <begin position="385"/>
        <end position="486"/>
    </location>
</feature>
<protein>
    <submittedName>
        <fullName evidence="3">Conserved repeat domain-containing protein/gliding motility-associated C-terminal domain-containing protein</fullName>
    </submittedName>
</protein>
<feature type="domain" description="DUF7507" evidence="2">
    <location>
        <begin position="1028"/>
        <end position="1116"/>
    </location>
</feature>
<dbReference type="Pfam" id="PF24346">
    <property type="entry name" value="DUF7507"/>
    <property type="match status" value="9"/>
</dbReference>
<feature type="domain" description="DUF7507" evidence="2">
    <location>
        <begin position="637"/>
        <end position="742"/>
    </location>
</feature>
<dbReference type="InterPro" id="IPR055354">
    <property type="entry name" value="DUF7507"/>
</dbReference>
<dbReference type="Proteomes" id="UP000198379">
    <property type="component" value="Unassembled WGS sequence"/>
</dbReference>
<evidence type="ECO:0000313" key="4">
    <source>
        <dbReference type="Proteomes" id="UP000198379"/>
    </source>
</evidence>
<feature type="domain" description="DUF7507" evidence="2">
    <location>
        <begin position="764"/>
        <end position="868"/>
    </location>
</feature>
<dbReference type="PANTHER" id="PTHR34819">
    <property type="entry name" value="LARGE CYSTEINE-RICH PERIPLASMIC PROTEIN OMCB"/>
    <property type="match status" value="1"/>
</dbReference>
<dbReference type="EMBL" id="FZNY01000019">
    <property type="protein sequence ID" value="SNS42486.1"/>
    <property type="molecule type" value="Genomic_DNA"/>
</dbReference>
<evidence type="ECO:0000256" key="1">
    <source>
        <dbReference type="SAM" id="MobiDB-lite"/>
    </source>
</evidence>
<name>A0A239ECW7_9FLAO</name>
<accession>A0A239ECW7</accession>
<feature type="domain" description="DUF7507" evidence="2">
    <location>
        <begin position="119"/>
        <end position="227"/>
    </location>
</feature>
<proteinExistence type="predicted"/>
<dbReference type="PANTHER" id="PTHR34819:SF3">
    <property type="entry name" value="CELL SURFACE PROTEIN"/>
    <property type="match status" value="1"/>
</dbReference>
<gene>
    <name evidence="3" type="ORF">SAMN06265376_1191</name>
</gene>
<dbReference type="InterPro" id="IPR051172">
    <property type="entry name" value="Chlamydia_OmcB"/>
</dbReference>
<organism evidence="3 4">
    <name type="scientific">Dokdonia pacifica</name>
    <dbReference type="NCBI Taxonomy" id="1627892"/>
    <lineage>
        <taxon>Bacteria</taxon>
        <taxon>Pseudomonadati</taxon>
        <taxon>Bacteroidota</taxon>
        <taxon>Flavobacteriia</taxon>
        <taxon>Flavobacteriales</taxon>
        <taxon>Flavobacteriaceae</taxon>
        <taxon>Dokdonia</taxon>
    </lineage>
</organism>
<dbReference type="Pfam" id="PF13585">
    <property type="entry name" value="CHU_C"/>
    <property type="match status" value="1"/>
</dbReference>
<dbReference type="InterPro" id="IPR006626">
    <property type="entry name" value="PbH1"/>
</dbReference>
<dbReference type="AlphaFoldDB" id="A0A239ECW7"/>
<feature type="compositionally biased region" description="Acidic residues" evidence="1">
    <location>
        <begin position="862"/>
        <end position="879"/>
    </location>
</feature>
<keyword evidence="4" id="KW-1185">Reference proteome</keyword>
<evidence type="ECO:0000313" key="3">
    <source>
        <dbReference type="EMBL" id="SNS42486.1"/>
    </source>
</evidence>
<feature type="domain" description="DUF7507" evidence="2">
    <location>
        <begin position="890"/>
        <end position="992"/>
    </location>
</feature>
<feature type="domain" description="DUF7507" evidence="2">
    <location>
        <begin position="509"/>
        <end position="614"/>
    </location>
</feature>
<dbReference type="NCBIfam" id="TIGR01451">
    <property type="entry name" value="B_ant_repeat"/>
    <property type="match status" value="9"/>
</dbReference>
<reference evidence="3 4" key="1">
    <citation type="submission" date="2017-06" db="EMBL/GenBank/DDBJ databases">
        <authorList>
            <person name="Kim H.J."/>
            <person name="Triplett B.A."/>
        </authorList>
    </citation>
    <scope>NUCLEOTIDE SEQUENCE [LARGE SCALE GENOMIC DNA]</scope>
    <source>
        <strain evidence="3 4">DSM 25597</strain>
    </source>
</reference>
<evidence type="ECO:0000259" key="2">
    <source>
        <dbReference type="Pfam" id="PF24346"/>
    </source>
</evidence>
<dbReference type="InterPro" id="IPR047589">
    <property type="entry name" value="DUF11_rpt"/>
</dbReference>